<dbReference type="Proteomes" id="UP000326297">
    <property type="component" value="Segment"/>
</dbReference>
<evidence type="ECO:0000313" key="8">
    <source>
        <dbReference type="EMBL" id="QBN85131.1"/>
    </source>
</evidence>
<organism evidence="8 9">
    <name type="scientific">Phocid alphaherpesvirus 1</name>
    <dbReference type="NCBI Taxonomy" id="47418"/>
    <lineage>
        <taxon>Viruses</taxon>
        <taxon>Duplodnaviria</taxon>
        <taxon>Heunggongvirae</taxon>
        <taxon>Peploviricota</taxon>
        <taxon>Herviviricetes</taxon>
        <taxon>Herpesvirales</taxon>
        <taxon>Orthoherpesviridae</taxon>
        <taxon>Alphaherpesvirinae</taxon>
        <taxon>Varicellovirus</taxon>
        <taxon>Varicellovirus phocidalpha1</taxon>
    </lineage>
</organism>
<evidence type="ECO:0000256" key="1">
    <source>
        <dbReference type="ARBA" id="ARBA00022562"/>
    </source>
</evidence>
<evidence type="ECO:0000256" key="2">
    <source>
        <dbReference type="ARBA" id="ARBA00022581"/>
    </source>
</evidence>
<gene>
    <name evidence="8" type="primary">UL12</name>
</gene>
<reference evidence="8" key="1">
    <citation type="submission" date="2018-06" db="EMBL/GenBank/DDBJ databases">
        <title>Metagenomic Sequencing for Combined Detection of RNA and DNA Viruses in Respiratory Samples From Pediatric Patients.</title>
        <authorList>
            <person name="van Boheemen S."/>
            <person name="van Rijn-Klink A.L."/>
            <person name="Pappas N."/>
            <person name="Carbo E.C."/>
            <person name="van 't Hof P."/>
            <person name="Vorderman R.H.P."/>
            <person name="Mei H."/>
            <person name="Claas E.C.J."/>
            <person name="Kroes A.C.M."/>
            <person name="de Vries J.J.C."/>
        </authorList>
    </citation>
    <scope>NUCLEOTIDE SEQUENCE [LARGE SCALE GENOMIC DNA]</scope>
</reference>
<evidence type="ECO:0000256" key="3">
    <source>
        <dbReference type="ARBA" id="ARBA00022722"/>
    </source>
</evidence>
<dbReference type="GeneID" id="80531857"/>
<name>A0A482F743_9ALPH</name>
<dbReference type="KEGG" id="vg:80531857"/>
<keyword evidence="2" id="KW-0945">Host-virus interaction</keyword>
<keyword evidence="6" id="KW-0269">Exonuclease</keyword>
<dbReference type="SUPFAM" id="SSF52980">
    <property type="entry name" value="Restriction endonuclease-like"/>
    <property type="match status" value="1"/>
</dbReference>
<keyword evidence="3" id="KW-0540">Nuclease</keyword>
<dbReference type="EMBL" id="MH509440">
    <property type="protein sequence ID" value="QBN85131.1"/>
    <property type="molecule type" value="Genomic_DNA"/>
</dbReference>
<proteinExistence type="inferred from homology"/>
<evidence type="ECO:0000256" key="7">
    <source>
        <dbReference type="ARBA" id="ARBA00023200"/>
    </source>
</evidence>
<dbReference type="HAMAP" id="MF_04009">
    <property type="entry name" value="HSV_AN"/>
    <property type="match status" value="1"/>
</dbReference>
<dbReference type="InterPro" id="IPR001616">
    <property type="entry name" value="Herpes_alk_exo"/>
</dbReference>
<dbReference type="InterPro" id="IPR011335">
    <property type="entry name" value="Restrct_endonuc-II-like"/>
</dbReference>
<evidence type="ECO:0000256" key="6">
    <source>
        <dbReference type="ARBA" id="ARBA00022839"/>
    </source>
</evidence>
<dbReference type="GO" id="GO:0003677">
    <property type="term" value="F:DNA binding"/>
    <property type="evidence" value="ECO:0007669"/>
    <property type="project" value="InterPro"/>
</dbReference>
<accession>A0A482F743</accession>
<dbReference type="Pfam" id="PF01771">
    <property type="entry name" value="Viral_alk_exo"/>
    <property type="match status" value="1"/>
</dbReference>
<keyword evidence="9" id="KW-1185">Reference proteome</keyword>
<dbReference type="RefSeq" id="YP_010794842.1">
    <property type="nucleotide sequence ID" value="NC_075562.1"/>
</dbReference>
<dbReference type="GO" id="GO:0004527">
    <property type="term" value="F:exonuclease activity"/>
    <property type="evidence" value="ECO:0007669"/>
    <property type="project" value="UniProtKB-KW"/>
</dbReference>
<dbReference type="GO" id="GO:0004519">
    <property type="term" value="F:endonuclease activity"/>
    <property type="evidence" value="ECO:0007669"/>
    <property type="project" value="UniProtKB-KW"/>
</dbReference>
<keyword evidence="7" id="KW-1035">Host cytoplasm</keyword>
<keyword evidence="1" id="KW-1048">Host nucleus</keyword>
<dbReference type="PRINTS" id="PR00924">
    <property type="entry name" value="ALKEXNUCLASE"/>
</dbReference>
<dbReference type="Gene3D" id="3.90.320.10">
    <property type="match status" value="1"/>
</dbReference>
<sequence>MDCSMKPMRKSPYNLRRLAPCYPYTSKLREYISDEDVGREELLKSSKRELTSFEDMHFFLPSILPPQISSFTFLKHFSKSSPLRKNDKRLNPLFYRLAYIYDLLKSIENDGITGPGITDFIFGFKENELGDETYTQAAILSRVMDSKNIRSLLLFIEAGTRDQSESNLWMLLRKGLATASTMKWGPCGPIYQPKWCEISTNASPIPDNPALAFGRVNEPTVRSLITALYISKSESPTNLPQSQNVSKCFIFDEDNNHSISESYSCGLLIDIRTGVIGASLDMLVCDRNNQGLLYPNPTQTTLNFFEIKCRAKYLFNPEFNSPQSISYTNLLKYRNAIHLRKFIRSIKNPGIEYFGANHTPGSSEALVTCNTAWKPRDNIETNRRCGDFDKQNLNLNIDVSSDVWLFSEPDIEKGVITPVCWDTGRLVLTIPVFVNPRHANFKQILIQSYVLSGHFPERKLKPFLVTFIGRYRRPCEEGRTFTILNHSDSQSYNLNEVIPPNCAIPVLLIVTPIVIDKEETWEDIELGSLEGFNKTADSIWDREFPADGVKKITY</sequence>
<dbReference type="InterPro" id="IPR011604">
    <property type="entry name" value="PDDEXK-like_dom_sf"/>
</dbReference>
<keyword evidence="5" id="KW-0378">Hydrolase</keyword>
<evidence type="ECO:0000256" key="4">
    <source>
        <dbReference type="ARBA" id="ARBA00022759"/>
    </source>
</evidence>
<keyword evidence="4" id="KW-0255">Endonuclease</keyword>
<evidence type="ECO:0000313" key="9">
    <source>
        <dbReference type="Proteomes" id="UP000326297"/>
    </source>
</evidence>
<dbReference type="InterPro" id="IPR034720">
    <property type="entry name" value="Viral_alk_exo"/>
</dbReference>
<protein>
    <submittedName>
        <fullName evidence="8">Deoxyribonuclease-like protein</fullName>
    </submittedName>
</protein>
<evidence type="ECO:0000256" key="5">
    <source>
        <dbReference type="ARBA" id="ARBA00022801"/>
    </source>
</evidence>